<organism evidence="1 2">
    <name type="scientific">Erythroxylum novogranatense</name>
    <dbReference type="NCBI Taxonomy" id="1862640"/>
    <lineage>
        <taxon>Eukaryota</taxon>
        <taxon>Viridiplantae</taxon>
        <taxon>Streptophyta</taxon>
        <taxon>Embryophyta</taxon>
        <taxon>Tracheophyta</taxon>
        <taxon>Spermatophyta</taxon>
        <taxon>Magnoliopsida</taxon>
        <taxon>eudicotyledons</taxon>
        <taxon>Gunneridae</taxon>
        <taxon>Pentapetalae</taxon>
        <taxon>rosids</taxon>
        <taxon>fabids</taxon>
        <taxon>Malpighiales</taxon>
        <taxon>Erythroxylaceae</taxon>
        <taxon>Erythroxylum</taxon>
    </lineage>
</organism>
<dbReference type="Proteomes" id="UP001159364">
    <property type="component" value="Linkage Group LG03"/>
</dbReference>
<name>A0AAV8TU67_9ROSI</name>
<sequence length="96" mass="10455">MILPRAHWLTPSPLPSMHSRVVIETDSDRHREGGSTPSGAYECWVQYNILSPLSHSNHHLLPSTATAISSSAVFSLKSPVPAPCSLTSQVKYSTSR</sequence>
<dbReference type="AlphaFoldDB" id="A0AAV8TU67"/>
<proteinExistence type="predicted"/>
<dbReference type="EMBL" id="JAIWQS010000003">
    <property type="protein sequence ID" value="KAJ8769624.1"/>
    <property type="molecule type" value="Genomic_DNA"/>
</dbReference>
<accession>A0AAV8TU67</accession>
<keyword evidence="2" id="KW-1185">Reference proteome</keyword>
<comment type="caution">
    <text evidence="1">The sequence shown here is derived from an EMBL/GenBank/DDBJ whole genome shotgun (WGS) entry which is preliminary data.</text>
</comment>
<gene>
    <name evidence="1" type="ORF">K2173_005227</name>
</gene>
<protein>
    <submittedName>
        <fullName evidence="1">Uncharacterized protein</fullName>
    </submittedName>
</protein>
<evidence type="ECO:0000313" key="2">
    <source>
        <dbReference type="Proteomes" id="UP001159364"/>
    </source>
</evidence>
<evidence type="ECO:0000313" key="1">
    <source>
        <dbReference type="EMBL" id="KAJ8769624.1"/>
    </source>
</evidence>
<reference evidence="1 2" key="1">
    <citation type="submission" date="2021-09" db="EMBL/GenBank/DDBJ databases">
        <title>Genomic insights and catalytic innovation underlie evolution of tropane alkaloids biosynthesis.</title>
        <authorList>
            <person name="Wang Y.-J."/>
            <person name="Tian T."/>
            <person name="Huang J.-P."/>
            <person name="Huang S.-X."/>
        </authorList>
    </citation>
    <scope>NUCLEOTIDE SEQUENCE [LARGE SCALE GENOMIC DNA]</scope>
    <source>
        <strain evidence="1">KIB-2018</strain>
        <tissue evidence="1">Leaf</tissue>
    </source>
</reference>